<dbReference type="AlphaFoldDB" id="A0AAV7PFC1"/>
<accession>A0AAV7PFC1</accession>
<proteinExistence type="predicted"/>
<sequence>MLAEIRDTISYFLTVNDTPTTNIAIIWEMLKAVIRCQFIAIAARQNAARRNKRQQLEDDIRALEVTHRQTGSLAVRQQLTTQRKQLRALDNDKAEYALLHHK</sequence>
<comment type="caution">
    <text evidence="1">The sequence shown here is derived from an EMBL/GenBank/DDBJ whole genome shotgun (WGS) entry which is preliminary data.</text>
</comment>
<dbReference type="EMBL" id="JANPWB010000011">
    <property type="protein sequence ID" value="KAJ1126968.1"/>
    <property type="molecule type" value="Genomic_DNA"/>
</dbReference>
<evidence type="ECO:0000313" key="1">
    <source>
        <dbReference type="EMBL" id="KAJ1126968.1"/>
    </source>
</evidence>
<protein>
    <submittedName>
        <fullName evidence="1">Uncharacterized protein</fullName>
    </submittedName>
</protein>
<gene>
    <name evidence="1" type="ORF">NDU88_005374</name>
</gene>
<keyword evidence="2" id="KW-1185">Reference proteome</keyword>
<organism evidence="1 2">
    <name type="scientific">Pleurodeles waltl</name>
    <name type="common">Iberian ribbed newt</name>
    <dbReference type="NCBI Taxonomy" id="8319"/>
    <lineage>
        <taxon>Eukaryota</taxon>
        <taxon>Metazoa</taxon>
        <taxon>Chordata</taxon>
        <taxon>Craniata</taxon>
        <taxon>Vertebrata</taxon>
        <taxon>Euteleostomi</taxon>
        <taxon>Amphibia</taxon>
        <taxon>Batrachia</taxon>
        <taxon>Caudata</taxon>
        <taxon>Salamandroidea</taxon>
        <taxon>Salamandridae</taxon>
        <taxon>Pleurodelinae</taxon>
        <taxon>Pleurodeles</taxon>
    </lineage>
</organism>
<dbReference type="Proteomes" id="UP001066276">
    <property type="component" value="Chromosome 7"/>
</dbReference>
<name>A0AAV7PFC1_PLEWA</name>
<reference evidence="1" key="1">
    <citation type="journal article" date="2022" name="bioRxiv">
        <title>Sequencing and chromosome-scale assembly of the giantPleurodeles waltlgenome.</title>
        <authorList>
            <person name="Brown T."/>
            <person name="Elewa A."/>
            <person name="Iarovenko S."/>
            <person name="Subramanian E."/>
            <person name="Araus A.J."/>
            <person name="Petzold A."/>
            <person name="Susuki M."/>
            <person name="Suzuki K.-i.T."/>
            <person name="Hayashi T."/>
            <person name="Toyoda A."/>
            <person name="Oliveira C."/>
            <person name="Osipova E."/>
            <person name="Leigh N.D."/>
            <person name="Simon A."/>
            <person name="Yun M.H."/>
        </authorList>
    </citation>
    <scope>NUCLEOTIDE SEQUENCE</scope>
    <source>
        <strain evidence="1">20211129_DDA</strain>
        <tissue evidence="1">Liver</tissue>
    </source>
</reference>
<evidence type="ECO:0000313" key="2">
    <source>
        <dbReference type="Proteomes" id="UP001066276"/>
    </source>
</evidence>